<feature type="transmembrane region" description="Helical" evidence="6">
    <location>
        <begin position="37"/>
        <end position="54"/>
    </location>
</feature>
<protein>
    <recommendedName>
        <fullName evidence="8">ABC transporter permease</fullName>
    </recommendedName>
</protein>
<dbReference type="GO" id="GO:0005886">
    <property type="term" value="C:plasma membrane"/>
    <property type="evidence" value="ECO:0007669"/>
    <property type="project" value="UniProtKB-SubCell"/>
</dbReference>
<feature type="transmembrane region" description="Helical" evidence="6">
    <location>
        <begin position="139"/>
        <end position="157"/>
    </location>
</feature>
<keyword evidence="2" id="KW-1003">Cell membrane</keyword>
<comment type="subcellular location">
    <subcellularLocation>
        <location evidence="1">Cell membrane</location>
        <topology evidence="1">Multi-pass membrane protein</topology>
    </subcellularLocation>
</comment>
<evidence type="ECO:0000256" key="5">
    <source>
        <dbReference type="ARBA" id="ARBA00023136"/>
    </source>
</evidence>
<evidence type="ECO:0000313" key="7">
    <source>
        <dbReference type="EMBL" id="SVC27948.1"/>
    </source>
</evidence>
<feature type="transmembrane region" description="Helical" evidence="6">
    <location>
        <begin position="86"/>
        <end position="106"/>
    </location>
</feature>
<dbReference type="EMBL" id="UINC01082827">
    <property type="protein sequence ID" value="SVC27948.1"/>
    <property type="molecule type" value="Genomic_DNA"/>
</dbReference>
<dbReference type="CDD" id="cd06580">
    <property type="entry name" value="TM_PBP1_transp_TpRbsC_like"/>
    <property type="match status" value="1"/>
</dbReference>
<dbReference type="PANTHER" id="PTHR43370">
    <property type="entry name" value="SUGAR ABC TRANSPORTER INTEGRAL MEMBRANE PROTEIN-RELATED"/>
    <property type="match status" value="1"/>
</dbReference>
<dbReference type="InterPro" id="IPR001851">
    <property type="entry name" value="ABC_transp_permease"/>
</dbReference>
<dbReference type="Pfam" id="PF02653">
    <property type="entry name" value="BPD_transp_2"/>
    <property type="match status" value="1"/>
</dbReference>
<proteinExistence type="predicted"/>
<dbReference type="AlphaFoldDB" id="A0A382KTP4"/>
<evidence type="ECO:0008006" key="8">
    <source>
        <dbReference type="Google" id="ProtNLM"/>
    </source>
</evidence>
<feature type="non-terminal residue" evidence="7">
    <location>
        <position position="1"/>
    </location>
</feature>
<keyword evidence="4 6" id="KW-1133">Transmembrane helix</keyword>
<feature type="transmembrane region" description="Helical" evidence="6">
    <location>
        <begin position="112"/>
        <end position="132"/>
    </location>
</feature>
<evidence type="ECO:0000256" key="2">
    <source>
        <dbReference type="ARBA" id="ARBA00022475"/>
    </source>
</evidence>
<name>A0A382KTP4_9ZZZZ</name>
<keyword evidence="3 6" id="KW-0812">Transmembrane</keyword>
<evidence type="ECO:0000256" key="3">
    <source>
        <dbReference type="ARBA" id="ARBA00022692"/>
    </source>
</evidence>
<keyword evidence="5 6" id="KW-0472">Membrane</keyword>
<dbReference type="GO" id="GO:0022857">
    <property type="term" value="F:transmembrane transporter activity"/>
    <property type="evidence" value="ECO:0007669"/>
    <property type="project" value="InterPro"/>
</dbReference>
<reference evidence="7" key="1">
    <citation type="submission" date="2018-05" db="EMBL/GenBank/DDBJ databases">
        <authorList>
            <person name="Lanie J.A."/>
            <person name="Ng W.-L."/>
            <person name="Kazmierczak K.M."/>
            <person name="Andrzejewski T.M."/>
            <person name="Davidsen T.M."/>
            <person name="Wayne K.J."/>
            <person name="Tettelin H."/>
            <person name="Glass J.I."/>
            <person name="Rusch D."/>
            <person name="Podicherti R."/>
            <person name="Tsui H.-C.T."/>
            <person name="Winkler M.E."/>
        </authorList>
    </citation>
    <scope>NUCLEOTIDE SEQUENCE</scope>
</reference>
<organism evidence="7">
    <name type="scientific">marine metagenome</name>
    <dbReference type="NCBI Taxonomy" id="408172"/>
    <lineage>
        <taxon>unclassified sequences</taxon>
        <taxon>metagenomes</taxon>
        <taxon>ecological metagenomes</taxon>
    </lineage>
</organism>
<evidence type="ECO:0000256" key="1">
    <source>
        <dbReference type="ARBA" id="ARBA00004651"/>
    </source>
</evidence>
<gene>
    <name evidence="7" type="ORF">METZ01_LOCUS280802</name>
</gene>
<feature type="transmembrane region" description="Helical" evidence="6">
    <location>
        <begin position="163"/>
        <end position="183"/>
    </location>
</feature>
<accession>A0A382KTP4</accession>
<evidence type="ECO:0000256" key="6">
    <source>
        <dbReference type="SAM" id="Phobius"/>
    </source>
</evidence>
<sequence length="198" mass="21239">GFLHSELKPSTRTASVVEIPVLGEIPLIGSALFAQPWPFYLIYLVVPLLGWLLHRTRWGLEVRSVGESPQAADVSGIDVNRRRRQAILVAGLASGLGGGYLLLGQVGRFEPGIVAGRGFIALVAVIFGGWTLRGAIAGCLLFGSVLSFRLTLPGLGYKLNNEMLSSLPFLVTIIAMALFAHVVRQPAALARPFIRGLK</sequence>
<evidence type="ECO:0000256" key="4">
    <source>
        <dbReference type="ARBA" id="ARBA00022989"/>
    </source>
</evidence>
<dbReference type="PANTHER" id="PTHR43370:SF2">
    <property type="entry name" value="ABC TRANSPORTER PERMEASE PROTEIN"/>
    <property type="match status" value="1"/>
</dbReference>